<gene>
    <name evidence="1" type="primary">28955294</name>
</gene>
<dbReference type="AlphaFoldDB" id="A0A0D2Y831"/>
<reference evidence="1" key="2">
    <citation type="submission" date="2025-05" db="UniProtKB">
        <authorList>
            <consortium name="EnsemblFungi"/>
        </authorList>
    </citation>
    <scope>IDENTIFICATION</scope>
    <source>
        <strain evidence="1">4287 / CBS 123668 / FGSC 9935 / NRRL 34936</strain>
    </source>
</reference>
<proteinExistence type="predicted"/>
<evidence type="ECO:0000313" key="2">
    <source>
        <dbReference type="Proteomes" id="UP000002489"/>
    </source>
</evidence>
<dbReference type="VEuPathDB" id="FungiDB:FOXG_14090"/>
<name>A0A0D2Y831_FUSOF</name>
<dbReference type="EnsemblFungi" id="FOXG_14090T0">
    <property type="protein sequence ID" value="FOXG_14090P0"/>
    <property type="gene ID" value="FOXG_14090"/>
</dbReference>
<evidence type="ECO:0000313" key="1">
    <source>
        <dbReference type="EnsemblFungi" id="FOXG_12447P0"/>
    </source>
</evidence>
<reference evidence="2" key="1">
    <citation type="journal article" date="2012" name="Mol. Plant Microbe Interact.">
        <title>A highly conserved effector in Fusarium oxysporum is required for full virulence on Arabidopsis.</title>
        <authorList>
            <person name="Thatcher L.F."/>
            <person name="Gardiner D.M."/>
            <person name="Kazan K."/>
            <person name="Manners J."/>
        </authorList>
    </citation>
    <scope>NUCLEOTIDE SEQUENCE [LARGE SCALE GENOMIC DNA]</scope>
    <source>
        <strain evidence="2">Fo5176</strain>
    </source>
</reference>
<dbReference type="Proteomes" id="UP000002489">
    <property type="component" value="Unassembled WGS sequence"/>
</dbReference>
<dbReference type="EnsemblFungi" id="FOXG_12447T0">
    <property type="protein sequence ID" value="FOXG_12447P0"/>
    <property type="gene ID" value="FOXG_12447"/>
</dbReference>
<sequence length="111" mass="12272">MVSTGGKAPWTIPTVDSAQACFIYEIRNIKVFLWQQLVTIADGLSNKETAREEVLGLLRNSAGVEDQGFLSLLSTVDMQDAIRSVKFDKERQTSSTSAEILEHYNTGNMST</sequence>
<protein>
    <submittedName>
        <fullName evidence="1">Uncharacterized protein</fullName>
    </submittedName>
</protein>
<accession>A0A0D2Y831</accession>
<organism evidence="1 2">
    <name type="scientific">Fusarium oxysporum (strain Fo5176)</name>
    <name type="common">Fusarium vascular wilt</name>
    <dbReference type="NCBI Taxonomy" id="660025"/>
    <lineage>
        <taxon>Eukaryota</taxon>
        <taxon>Fungi</taxon>
        <taxon>Dikarya</taxon>
        <taxon>Ascomycota</taxon>
        <taxon>Pezizomycotina</taxon>
        <taxon>Sordariomycetes</taxon>
        <taxon>Hypocreomycetidae</taxon>
        <taxon>Hypocreales</taxon>
        <taxon>Nectriaceae</taxon>
        <taxon>Fusarium</taxon>
        <taxon>Fusarium oxysporum species complex</taxon>
    </lineage>
</organism>